<organism evidence="6 7">
    <name type="scientific">Somion occarium</name>
    <dbReference type="NCBI Taxonomy" id="3059160"/>
    <lineage>
        <taxon>Eukaryota</taxon>
        <taxon>Fungi</taxon>
        <taxon>Dikarya</taxon>
        <taxon>Basidiomycota</taxon>
        <taxon>Agaricomycotina</taxon>
        <taxon>Agaricomycetes</taxon>
        <taxon>Polyporales</taxon>
        <taxon>Cerrenaceae</taxon>
        <taxon>Somion</taxon>
    </lineage>
</organism>
<evidence type="ECO:0000256" key="2">
    <source>
        <dbReference type="ARBA" id="ARBA00022679"/>
    </source>
</evidence>
<proteinExistence type="inferred from homology"/>
<feature type="region of interest" description="Disordered" evidence="5">
    <location>
        <begin position="191"/>
        <end position="219"/>
    </location>
</feature>
<dbReference type="EMBL" id="OZ037946">
    <property type="protein sequence ID" value="CAL1703206.1"/>
    <property type="molecule type" value="Genomic_DNA"/>
</dbReference>
<keyword evidence="3 4" id="KW-0418">Kinase</keyword>
<feature type="compositionally biased region" description="Acidic residues" evidence="5">
    <location>
        <begin position="278"/>
        <end position="303"/>
    </location>
</feature>
<evidence type="ECO:0000313" key="7">
    <source>
        <dbReference type="Proteomes" id="UP001497453"/>
    </source>
</evidence>
<keyword evidence="2 4" id="KW-0808">Transferase</keyword>
<dbReference type="EC" id="2.7.-.-" evidence="4"/>
<name>A0ABP1D5S2_9APHY</name>
<accession>A0ABP1D5S2</accession>
<reference evidence="7" key="1">
    <citation type="submission" date="2024-04" db="EMBL/GenBank/DDBJ databases">
        <authorList>
            <person name="Shaw F."/>
            <person name="Minotto A."/>
        </authorList>
    </citation>
    <scope>NUCLEOTIDE SEQUENCE [LARGE SCALE GENOMIC DNA]</scope>
</reference>
<evidence type="ECO:0000256" key="1">
    <source>
        <dbReference type="ARBA" id="ARBA00007374"/>
    </source>
</evidence>
<dbReference type="InterPro" id="IPR038286">
    <property type="entry name" value="IPK_sf"/>
</dbReference>
<dbReference type="Proteomes" id="UP001497453">
    <property type="component" value="Chromosome 3"/>
</dbReference>
<dbReference type="Pfam" id="PF03770">
    <property type="entry name" value="IPK"/>
    <property type="match status" value="2"/>
</dbReference>
<sequence length="358" mass="39316">MSAPSSNQPVHVPLAAQVGGHAGVMTTENGSLLIKPALPVEVNFYQSVASDPGFAPLRPFIPEFYGTLKLEGVVDQEKSAEGEGVTVKEVPGKDKESIVLENLSHSFLKPNILDIKLGTVLYDEDATPEKKTRMEKTAKETTSLETGVRLTGFQVYDLASGLTANARREYGKSIKASELIDGLSLFFPIASSASPPAPPPEPTEGETASPPETGTGLPPYILHPILQYLREDVAEIREALQRVDMRMVGASLLIIYEADWTSAQEGLKYLEEMHDKEQEEEGEEEDEEEEEEETEEEEEEDEEEAKKRPRPPYIVKLIDFAHTRIVPGQGPDKGVLKGVDTVLGLLDQRIEQVKAALP</sequence>
<dbReference type="SUPFAM" id="SSF56104">
    <property type="entry name" value="SAICAR synthase-like"/>
    <property type="match status" value="1"/>
</dbReference>
<dbReference type="Gene3D" id="3.30.470.160">
    <property type="entry name" value="Inositol polyphosphate kinase"/>
    <property type="match status" value="1"/>
</dbReference>
<evidence type="ECO:0000256" key="4">
    <source>
        <dbReference type="RuleBase" id="RU363090"/>
    </source>
</evidence>
<feature type="compositionally biased region" description="Low complexity" evidence="5">
    <location>
        <begin position="205"/>
        <end position="216"/>
    </location>
</feature>
<protein>
    <recommendedName>
        <fullName evidence="4">Kinase</fullName>
        <ecNumber evidence="4">2.7.-.-</ecNumber>
    </recommendedName>
</protein>
<comment type="similarity">
    <text evidence="1 4">Belongs to the inositol phosphokinase (IPK) family.</text>
</comment>
<dbReference type="PANTHER" id="PTHR12400:SF108">
    <property type="entry name" value="KINASE"/>
    <property type="match status" value="1"/>
</dbReference>
<evidence type="ECO:0000313" key="6">
    <source>
        <dbReference type="EMBL" id="CAL1703206.1"/>
    </source>
</evidence>
<gene>
    <name evidence="6" type="ORF">GFSPODELE1_LOCUS4455</name>
</gene>
<feature type="region of interest" description="Disordered" evidence="5">
    <location>
        <begin position="274"/>
        <end position="310"/>
    </location>
</feature>
<evidence type="ECO:0000256" key="3">
    <source>
        <dbReference type="ARBA" id="ARBA00022777"/>
    </source>
</evidence>
<dbReference type="InterPro" id="IPR005522">
    <property type="entry name" value="IPK"/>
</dbReference>
<dbReference type="PANTHER" id="PTHR12400">
    <property type="entry name" value="INOSITOL POLYPHOSPHATE KINASE"/>
    <property type="match status" value="1"/>
</dbReference>
<keyword evidence="7" id="KW-1185">Reference proteome</keyword>
<evidence type="ECO:0000256" key="5">
    <source>
        <dbReference type="SAM" id="MobiDB-lite"/>
    </source>
</evidence>